<dbReference type="RefSeq" id="WP_183941349.1">
    <property type="nucleotide sequence ID" value="NZ_JACHBI010000038.1"/>
</dbReference>
<keyword evidence="7" id="KW-1185">Reference proteome</keyword>
<feature type="domain" description="HTH tetR-type" evidence="5">
    <location>
        <begin position="14"/>
        <end position="74"/>
    </location>
</feature>
<organism evidence="6 7">
    <name type="scientific">Rhizobium paranaense</name>
    <dbReference type="NCBI Taxonomy" id="1650438"/>
    <lineage>
        <taxon>Bacteria</taxon>
        <taxon>Pseudomonadati</taxon>
        <taxon>Pseudomonadota</taxon>
        <taxon>Alphaproteobacteria</taxon>
        <taxon>Hyphomicrobiales</taxon>
        <taxon>Rhizobiaceae</taxon>
        <taxon>Rhizobium/Agrobacterium group</taxon>
        <taxon>Rhizobium</taxon>
    </lineage>
</organism>
<dbReference type="GO" id="GO:0000976">
    <property type="term" value="F:transcription cis-regulatory region binding"/>
    <property type="evidence" value="ECO:0007669"/>
    <property type="project" value="TreeGrafter"/>
</dbReference>
<keyword evidence="3" id="KW-0804">Transcription</keyword>
<dbReference type="SUPFAM" id="SSF46689">
    <property type="entry name" value="Homeodomain-like"/>
    <property type="match status" value="1"/>
</dbReference>
<dbReference type="AlphaFoldDB" id="A0A7W8XYS1"/>
<evidence type="ECO:0000313" key="6">
    <source>
        <dbReference type="EMBL" id="MBB5578037.1"/>
    </source>
</evidence>
<gene>
    <name evidence="6" type="ORF">GGD50_006699</name>
</gene>
<dbReference type="PROSITE" id="PS50977">
    <property type="entry name" value="HTH_TETR_2"/>
    <property type="match status" value="1"/>
</dbReference>
<evidence type="ECO:0000259" key="5">
    <source>
        <dbReference type="PROSITE" id="PS50977"/>
    </source>
</evidence>
<dbReference type="InterPro" id="IPR009057">
    <property type="entry name" value="Homeodomain-like_sf"/>
</dbReference>
<evidence type="ECO:0000313" key="7">
    <source>
        <dbReference type="Proteomes" id="UP000549882"/>
    </source>
</evidence>
<dbReference type="Proteomes" id="UP000549882">
    <property type="component" value="Unassembled WGS sequence"/>
</dbReference>
<evidence type="ECO:0000256" key="3">
    <source>
        <dbReference type="ARBA" id="ARBA00023163"/>
    </source>
</evidence>
<accession>A0A7W8XYS1</accession>
<keyword evidence="1" id="KW-0805">Transcription regulation</keyword>
<evidence type="ECO:0000256" key="2">
    <source>
        <dbReference type="ARBA" id="ARBA00023125"/>
    </source>
</evidence>
<comment type="caution">
    <text evidence="6">The sequence shown here is derived from an EMBL/GenBank/DDBJ whole genome shotgun (WGS) entry which is preliminary data.</text>
</comment>
<dbReference type="GO" id="GO:0003700">
    <property type="term" value="F:DNA-binding transcription factor activity"/>
    <property type="evidence" value="ECO:0007669"/>
    <property type="project" value="TreeGrafter"/>
</dbReference>
<dbReference type="PANTHER" id="PTHR30055:SF234">
    <property type="entry name" value="HTH-TYPE TRANSCRIPTIONAL REGULATOR BETI"/>
    <property type="match status" value="1"/>
</dbReference>
<proteinExistence type="predicted"/>
<sequence>MIGRKPGRPADGKTIAKDAILADALALLSSEGVEGLTMRALAARVGITPMTIYHHFGDRDGLIRELAELVYAGVTVPTTGDVLARAQDLLVAYHAKVLLHPSLTLAIFARPALFPAEARRITETLISLLRESGLSSEQALRWAYVLIDYAHGAALAMAAQSVGEQLEDGNAAGPHGFELGLAELLDALRRRRNDL</sequence>
<evidence type="ECO:0000256" key="1">
    <source>
        <dbReference type="ARBA" id="ARBA00023015"/>
    </source>
</evidence>
<reference evidence="6 7" key="1">
    <citation type="submission" date="2020-08" db="EMBL/GenBank/DDBJ databases">
        <title>Genomic Encyclopedia of Type Strains, Phase IV (KMG-V): Genome sequencing to study the core and pangenomes of soil and plant-associated prokaryotes.</title>
        <authorList>
            <person name="Whitman W."/>
        </authorList>
    </citation>
    <scope>NUCLEOTIDE SEQUENCE [LARGE SCALE GENOMIC DNA]</scope>
    <source>
        <strain evidence="6 7">SEMIA 4064</strain>
    </source>
</reference>
<dbReference type="Gene3D" id="1.10.357.10">
    <property type="entry name" value="Tetracycline Repressor, domain 2"/>
    <property type="match status" value="1"/>
</dbReference>
<dbReference type="EMBL" id="JACHBI010000038">
    <property type="protein sequence ID" value="MBB5578037.1"/>
    <property type="molecule type" value="Genomic_DNA"/>
</dbReference>
<dbReference type="InterPro" id="IPR036271">
    <property type="entry name" value="Tet_transcr_reg_TetR-rel_C_sf"/>
</dbReference>
<dbReference type="PRINTS" id="PR00455">
    <property type="entry name" value="HTHTETR"/>
</dbReference>
<keyword evidence="2 4" id="KW-0238">DNA-binding</keyword>
<evidence type="ECO:0000256" key="4">
    <source>
        <dbReference type="PROSITE-ProRule" id="PRU00335"/>
    </source>
</evidence>
<dbReference type="InterPro" id="IPR050109">
    <property type="entry name" value="HTH-type_TetR-like_transc_reg"/>
</dbReference>
<feature type="DNA-binding region" description="H-T-H motif" evidence="4">
    <location>
        <begin position="37"/>
        <end position="56"/>
    </location>
</feature>
<dbReference type="Pfam" id="PF00440">
    <property type="entry name" value="TetR_N"/>
    <property type="match status" value="1"/>
</dbReference>
<dbReference type="SUPFAM" id="SSF48498">
    <property type="entry name" value="Tetracyclin repressor-like, C-terminal domain"/>
    <property type="match status" value="1"/>
</dbReference>
<name>A0A7W8XYS1_9HYPH</name>
<dbReference type="PANTHER" id="PTHR30055">
    <property type="entry name" value="HTH-TYPE TRANSCRIPTIONAL REGULATOR RUTR"/>
    <property type="match status" value="1"/>
</dbReference>
<dbReference type="InterPro" id="IPR001647">
    <property type="entry name" value="HTH_TetR"/>
</dbReference>
<protein>
    <submittedName>
        <fullName evidence="6">AcrR family transcriptional regulator</fullName>
    </submittedName>
</protein>